<keyword evidence="1" id="KW-1133">Transmembrane helix</keyword>
<evidence type="ECO:0000313" key="2">
    <source>
        <dbReference type="EMBL" id="RIB14067.1"/>
    </source>
</evidence>
<reference evidence="2 3" key="1">
    <citation type="submission" date="2018-06" db="EMBL/GenBank/DDBJ databases">
        <title>Comparative genomics reveals the genomic features of Rhizophagus irregularis, R. cerebriforme, R. diaphanum and Gigaspora rosea, and their symbiotic lifestyle signature.</title>
        <authorList>
            <person name="Morin E."/>
            <person name="San Clemente H."/>
            <person name="Chen E.C.H."/>
            <person name="De La Providencia I."/>
            <person name="Hainaut M."/>
            <person name="Kuo A."/>
            <person name="Kohler A."/>
            <person name="Murat C."/>
            <person name="Tang N."/>
            <person name="Roy S."/>
            <person name="Loubradou J."/>
            <person name="Henrissat B."/>
            <person name="Grigoriev I.V."/>
            <person name="Corradi N."/>
            <person name="Roux C."/>
            <person name="Martin F.M."/>
        </authorList>
    </citation>
    <scope>NUCLEOTIDE SEQUENCE [LARGE SCALE GENOMIC DNA]</scope>
    <source>
        <strain evidence="2 3">DAOM 194757</strain>
    </source>
</reference>
<protein>
    <submittedName>
        <fullName evidence="2">Uncharacterized protein</fullName>
    </submittedName>
</protein>
<evidence type="ECO:0000256" key="1">
    <source>
        <dbReference type="SAM" id="Phobius"/>
    </source>
</evidence>
<organism evidence="2 3">
    <name type="scientific">Gigaspora rosea</name>
    <dbReference type="NCBI Taxonomy" id="44941"/>
    <lineage>
        <taxon>Eukaryota</taxon>
        <taxon>Fungi</taxon>
        <taxon>Fungi incertae sedis</taxon>
        <taxon>Mucoromycota</taxon>
        <taxon>Glomeromycotina</taxon>
        <taxon>Glomeromycetes</taxon>
        <taxon>Diversisporales</taxon>
        <taxon>Gigasporaceae</taxon>
        <taxon>Gigaspora</taxon>
    </lineage>
</organism>
<dbReference type="AlphaFoldDB" id="A0A397UY03"/>
<evidence type="ECO:0000313" key="3">
    <source>
        <dbReference type="Proteomes" id="UP000266673"/>
    </source>
</evidence>
<gene>
    <name evidence="2" type="ORF">C2G38_2096882</name>
</gene>
<proteinExistence type="predicted"/>
<sequence length="51" mass="6108">MSKIVNKNQLSIFFNCFDYYFYVTVTPDYLRTCWCTIALILIIFTSNINQK</sequence>
<accession>A0A397UY03</accession>
<keyword evidence="1" id="KW-0472">Membrane</keyword>
<keyword evidence="1" id="KW-0812">Transmembrane</keyword>
<comment type="caution">
    <text evidence="2">The sequence shown here is derived from an EMBL/GenBank/DDBJ whole genome shotgun (WGS) entry which is preliminary data.</text>
</comment>
<dbReference type="EMBL" id="QKWP01000867">
    <property type="protein sequence ID" value="RIB14067.1"/>
    <property type="molecule type" value="Genomic_DNA"/>
</dbReference>
<name>A0A397UY03_9GLOM</name>
<keyword evidence="3" id="KW-1185">Reference proteome</keyword>
<feature type="transmembrane region" description="Helical" evidence="1">
    <location>
        <begin position="29"/>
        <end position="48"/>
    </location>
</feature>
<dbReference type="Proteomes" id="UP000266673">
    <property type="component" value="Unassembled WGS sequence"/>
</dbReference>